<evidence type="ECO:0000256" key="1">
    <source>
        <dbReference type="ARBA" id="ARBA00009347"/>
    </source>
</evidence>
<evidence type="ECO:0000256" key="2">
    <source>
        <dbReference type="ARBA" id="ARBA00022630"/>
    </source>
</evidence>
<dbReference type="GO" id="GO:0050660">
    <property type="term" value="F:flavin adenine dinucleotide binding"/>
    <property type="evidence" value="ECO:0007669"/>
    <property type="project" value="TreeGrafter"/>
</dbReference>
<dbReference type="STRING" id="441103.TRN7648_03355"/>
<dbReference type="Gene3D" id="1.20.140.10">
    <property type="entry name" value="Butyryl-CoA Dehydrogenase, subunit A, domain 3"/>
    <property type="match status" value="1"/>
</dbReference>
<comment type="similarity">
    <text evidence="1">Belongs to the acyl-CoA dehydrogenase family.</text>
</comment>
<dbReference type="Proteomes" id="UP000054935">
    <property type="component" value="Unassembled WGS sequence"/>
</dbReference>
<protein>
    <submittedName>
        <fullName evidence="6">Acyl-CoA dehydrogenase</fullName>
        <ecNumber evidence="6">1.3.99.-</ecNumber>
    </submittedName>
</protein>
<evidence type="ECO:0000256" key="3">
    <source>
        <dbReference type="ARBA" id="ARBA00022827"/>
    </source>
</evidence>
<keyword evidence="4 6" id="KW-0560">Oxidoreductase</keyword>
<evidence type="ECO:0000313" key="7">
    <source>
        <dbReference type="Proteomes" id="UP000054935"/>
    </source>
</evidence>
<dbReference type="GO" id="GO:0033539">
    <property type="term" value="P:fatty acid beta-oxidation using acyl-CoA dehydrogenase"/>
    <property type="evidence" value="ECO:0007669"/>
    <property type="project" value="TreeGrafter"/>
</dbReference>
<dbReference type="InterPro" id="IPR050741">
    <property type="entry name" value="Acyl-CoA_dehydrogenase"/>
</dbReference>
<sequence length="121" mass="13510">MDGFARGRNLKKLGLESQDTAELFFDDVKVPKENLQGPADKGFRIMMKNLAEERLQGAVGFCARAERAFEITLEFITGRRAFGQNVGAFQNSRFKMASMRTQIDAALALTDHCAREHLGGR</sequence>
<evidence type="ECO:0000259" key="5">
    <source>
        <dbReference type="Pfam" id="PF00441"/>
    </source>
</evidence>
<dbReference type="Gene3D" id="2.40.110.10">
    <property type="entry name" value="Butyryl-CoA Dehydrogenase, subunit A, domain 2"/>
    <property type="match status" value="1"/>
</dbReference>
<proteinExistence type="inferred from homology"/>
<evidence type="ECO:0000313" key="6">
    <source>
        <dbReference type="EMBL" id="CUH81183.1"/>
    </source>
</evidence>
<dbReference type="EMBL" id="CYSE01000007">
    <property type="protein sequence ID" value="CUH81183.1"/>
    <property type="molecule type" value="Genomic_DNA"/>
</dbReference>
<dbReference type="GO" id="GO:0005737">
    <property type="term" value="C:cytoplasm"/>
    <property type="evidence" value="ECO:0007669"/>
    <property type="project" value="TreeGrafter"/>
</dbReference>
<gene>
    <name evidence="6" type="primary">mmgC_10</name>
    <name evidence="6" type="ORF">TRN7648_03355</name>
</gene>
<dbReference type="PANTHER" id="PTHR48083:SF20">
    <property type="entry name" value="LONG-CHAIN SPECIFIC ACYL-COA DEHYDROGENASE, MITOCHONDRIAL"/>
    <property type="match status" value="1"/>
</dbReference>
<keyword evidence="3" id="KW-0274">FAD</keyword>
<dbReference type="InterPro" id="IPR009100">
    <property type="entry name" value="AcylCoA_DH/oxidase_NM_dom_sf"/>
</dbReference>
<dbReference type="AlphaFoldDB" id="A0A0P1GGZ6"/>
<dbReference type="InterPro" id="IPR046373">
    <property type="entry name" value="Acyl-CoA_Oxase/DH_mid-dom_sf"/>
</dbReference>
<dbReference type="GO" id="GO:0003995">
    <property type="term" value="F:acyl-CoA dehydrogenase activity"/>
    <property type="evidence" value="ECO:0007669"/>
    <property type="project" value="TreeGrafter"/>
</dbReference>
<keyword evidence="7" id="KW-1185">Reference proteome</keyword>
<dbReference type="InterPro" id="IPR009075">
    <property type="entry name" value="AcylCo_DH/oxidase_C"/>
</dbReference>
<dbReference type="EC" id="1.3.99.-" evidence="6"/>
<dbReference type="RefSeq" id="WP_222103135.1">
    <property type="nucleotide sequence ID" value="NZ_CYSE01000007.1"/>
</dbReference>
<evidence type="ECO:0000256" key="4">
    <source>
        <dbReference type="ARBA" id="ARBA00023002"/>
    </source>
</evidence>
<organism evidence="6 7">
    <name type="scientific">Tropicibacter naphthalenivorans</name>
    <dbReference type="NCBI Taxonomy" id="441103"/>
    <lineage>
        <taxon>Bacteria</taxon>
        <taxon>Pseudomonadati</taxon>
        <taxon>Pseudomonadota</taxon>
        <taxon>Alphaproteobacteria</taxon>
        <taxon>Rhodobacterales</taxon>
        <taxon>Roseobacteraceae</taxon>
        <taxon>Tropicibacter</taxon>
    </lineage>
</organism>
<name>A0A0P1GGZ6_9RHOB</name>
<reference evidence="6 7" key="1">
    <citation type="submission" date="2015-09" db="EMBL/GenBank/DDBJ databases">
        <authorList>
            <consortium name="Swine Surveillance"/>
        </authorList>
    </citation>
    <scope>NUCLEOTIDE SEQUENCE [LARGE SCALE GENOMIC DNA]</scope>
    <source>
        <strain evidence="6 7">CECT 7648</strain>
    </source>
</reference>
<dbReference type="Pfam" id="PF00441">
    <property type="entry name" value="Acyl-CoA_dh_1"/>
    <property type="match status" value="1"/>
</dbReference>
<keyword evidence="2" id="KW-0285">Flavoprotein</keyword>
<dbReference type="PANTHER" id="PTHR48083">
    <property type="entry name" value="MEDIUM-CHAIN SPECIFIC ACYL-COA DEHYDROGENASE, MITOCHONDRIAL-RELATED"/>
    <property type="match status" value="1"/>
</dbReference>
<feature type="domain" description="Acyl-CoA dehydrogenase/oxidase C-terminal" evidence="5">
    <location>
        <begin position="40"/>
        <end position="116"/>
    </location>
</feature>
<dbReference type="SUPFAM" id="SSF56645">
    <property type="entry name" value="Acyl-CoA dehydrogenase NM domain-like"/>
    <property type="match status" value="1"/>
</dbReference>
<accession>A0A0P1GGZ6</accession>
<dbReference type="InterPro" id="IPR036250">
    <property type="entry name" value="AcylCo_DH-like_C"/>
</dbReference>
<dbReference type="SUPFAM" id="SSF47203">
    <property type="entry name" value="Acyl-CoA dehydrogenase C-terminal domain-like"/>
    <property type="match status" value="1"/>
</dbReference>